<accession>A0ABT1Y665</accession>
<dbReference type="InterPro" id="IPR027417">
    <property type="entry name" value="P-loop_NTPase"/>
</dbReference>
<dbReference type="InterPro" id="IPR017871">
    <property type="entry name" value="ABC_transporter-like_CS"/>
</dbReference>
<name>A0ABT1Y665_9FIRM</name>
<feature type="coiled-coil region" evidence="3">
    <location>
        <begin position="568"/>
        <end position="619"/>
    </location>
</feature>
<keyword evidence="2 5" id="KW-0067">ATP-binding</keyword>
<dbReference type="Proteomes" id="UP001524944">
    <property type="component" value="Unassembled WGS sequence"/>
</dbReference>
<dbReference type="PROSITE" id="PS50893">
    <property type="entry name" value="ABC_TRANSPORTER_2"/>
    <property type="match status" value="2"/>
</dbReference>
<dbReference type="Pfam" id="PF00005">
    <property type="entry name" value="ABC_tran"/>
    <property type="match status" value="2"/>
</dbReference>
<evidence type="ECO:0000256" key="3">
    <source>
        <dbReference type="SAM" id="Coils"/>
    </source>
</evidence>
<organism evidence="5 6">
    <name type="scientific">Dehalobacterium formicoaceticum</name>
    <dbReference type="NCBI Taxonomy" id="51515"/>
    <lineage>
        <taxon>Bacteria</taxon>
        <taxon>Bacillati</taxon>
        <taxon>Bacillota</taxon>
        <taxon>Clostridia</taxon>
        <taxon>Eubacteriales</taxon>
        <taxon>Peptococcaceae</taxon>
        <taxon>Dehalobacterium</taxon>
    </lineage>
</organism>
<comment type="caution">
    <text evidence="5">The sequence shown here is derived from an EMBL/GenBank/DDBJ whole genome shotgun (WGS) entry which is preliminary data.</text>
</comment>
<sequence length="635" mass="72880">MNLLTVENITKSYGERILFNIPAFVIGEQEKIGLIGVNGTGKSTFLKIIAGKETPDQGKRIISHHMVIEFLPQNPLFLEEATVLQQVFQGDAPVMKLIRDYEGILDKVNQGREEDAEKELVALSQQMDQMNAWGMESEAKNILHKLGVEDFSAQVKTLSGGQRKRIALAAALIQPADLLILDEPTNHLDSQGVDWLEEYLNQRKGALLMVTHDRYFLDRVANRIIELDQGHLYSYMGNYSYFLEKKSEREESEIATQKSRKNLYRQELAWMRKGAKARTTKQKARIERFEKLAGEMGETKNEKFEIQTGATRLGKKVFEIENLGKSFGEKTLIHDFNYIFTRRDRIGIIGSNGIGKSTLLNIIAGKILPDQGRVETGTTVRLGFFSQENQEMDLDQRVIDYIREGAEVIPIEGGGTISASQMLERFLFAPQVQWKPIAKLSGGEKRRLYLLRILMEAPNVLLLDEPTNDLDIATLTVLEDYLDHFPGVVITVSHDRYFLDRVVEKIFAFQENGEILPYVGNYSEYYNYLMHVAEQDLKEKKESKEQKGRDDRKRKQVLKFTFKEQKEFETIDAEIEVIETELAQLDDEINEAGGDYLLLQDLLNKKETLKEQLDDKMGRWTYLNELAEEIQRSRS</sequence>
<dbReference type="Pfam" id="PF12848">
    <property type="entry name" value="ABC_tran_Xtn"/>
    <property type="match status" value="1"/>
</dbReference>
<dbReference type="CDD" id="cd03221">
    <property type="entry name" value="ABCF_EF-3"/>
    <property type="match status" value="2"/>
</dbReference>
<evidence type="ECO:0000256" key="1">
    <source>
        <dbReference type="ARBA" id="ARBA00022741"/>
    </source>
</evidence>
<proteinExistence type="predicted"/>
<dbReference type="InterPro" id="IPR037118">
    <property type="entry name" value="Val-tRNA_synth_C_sf"/>
</dbReference>
<dbReference type="InterPro" id="IPR032524">
    <property type="entry name" value="ABC_tran_C"/>
</dbReference>
<dbReference type="RefSeq" id="WP_089608851.1">
    <property type="nucleotide sequence ID" value="NZ_CP022121.1"/>
</dbReference>
<dbReference type="InterPro" id="IPR003593">
    <property type="entry name" value="AAA+_ATPase"/>
</dbReference>
<evidence type="ECO:0000313" key="5">
    <source>
        <dbReference type="EMBL" id="MCR6545186.1"/>
    </source>
</evidence>
<dbReference type="GO" id="GO:0005524">
    <property type="term" value="F:ATP binding"/>
    <property type="evidence" value="ECO:0007669"/>
    <property type="project" value="UniProtKB-KW"/>
</dbReference>
<evidence type="ECO:0000256" key="2">
    <source>
        <dbReference type="ARBA" id="ARBA00022840"/>
    </source>
</evidence>
<dbReference type="Gene3D" id="3.40.50.300">
    <property type="entry name" value="P-loop containing nucleotide triphosphate hydrolases"/>
    <property type="match status" value="2"/>
</dbReference>
<dbReference type="InterPro" id="IPR032781">
    <property type="entry name" value="ABC_tran_Xtn"/>
</dbReference>
<dbReference type="PANTHER" id="PTHR42855">
    <property type="entry name" value="ABC TRANSPORTER ATP-BINDING SUBUNIT"/>
    <property type="match status" value="1"/>
</dbReference>
<feature type="domain" description="ABC transporter" evidence="4">
    <location>
        <begin position="318"/>
        <end position="537"/>
    </location>
</feature>
<reference evidence="5 6" key="1">
    <citation type="submission" date="2022-08" db="EMBL/GenBank/DDBJ databases">
        <title>Proteogenomics of the novel Dehalobacterium formicoaceticum strain EZ94 highlights a key role of methyltransferases during anaerobic dichloromethane degradation.</title>
        <authorList>
            <person name="Wasmund K."/>
        </authorList>
    </citation>
    <scope>NUCLEOTIDE SEQUENCE [LARGE SCALE GENOMIC DNA]</scope>
    <source>
        <strain evidence="5 6">EZ94</strain>
    </source>
</reference>
<keyword evidence="3" id="KW-0175">Coiled coil</keyword>
<evidence type="ECO:0000259" key="4">
    <source>
        <dbReference type="PROSITE" id="PS50893"/>
    </source>
</evidence>
<feature type="domain" description="ABC transporter" evidence="4">
    <location>
        <begin position="4"/>
        <end position="254"/>
    </location>
</feature>
<dbReference type="SUPFAM" id="SSF52540">
    <property type="entry name" value="P-loop containing nucleoside triphosphate hydrolases"/>
    <property type="match status" value="2"/>
</dbReference>
<dbReference type="InterPro" id="IPR051309">
    <property type="entry name" value="ABCF_ATPase"/>
</dbReference>
<dbReference type="Gene3D" id="1.10.287.380">
    <property type="entry name" value="Valyl-tRNA synthetase, C-terminal domain"/>
    <property type="match status" value="1"/>
</dbReference>
<keyword evidence="6" id="KW-1185">Reference proteome</keyword>
<dbReference type="EMBL" id="JANPWE010000002">
    <property type="protein sequence ID" value="MCR6545186.1"/>
    <property type="molecule type" value="Genomic_DNA"/>
</dbReference>
<gene>
    <name evidence="5" type="ORF">NVS47_06605</name>
</gene>
<dbReference type="Pfam" id="PF16326">
    <property type="entry name" value="ABC_tran_CTD"/>
    <property type="match status" value="1"/>
</dbReference>
<dbReference type="PANTHER" id="PTHR42855:SF1">
    <property type="entry name" value="ABC TRANSPORTER DOMAIN-CONTAINING PROTEIN"/>
    <property type="match status" value="1"/>
</dbReference>
<dbReference type="PROSITE" id="PS00211">
    <property type="entry name" value="ABC_TRANSPORTER_1"/>
    <property type="match status" value="1"/>
</dbReference>
<evidence type="ECO:0000313" key="6">
    <source>
        <dbReference type="Proteomes" id="UP001524944"/>
    </source>
</evidence>
<protein>
    <submittedName>
        <fullName evidence="5">ABC-F family ATP-binding cassette domain-containing protein</fullName>
    </submittedName>
</protein>
<keyword evidence="1" id="KW-0547">Nucleotide-binding</keyword>
<dbReference type="SMART" id="SM00382">
    <property type="entry name" value="AAA"/>
    <property type="match status" value="2"/>
</dbReference>
<dbReference type="InterPro" id="IPR003439">
    <property type="entry name" value="ABC_transporter-like_ATP-bd"/>
</dbReference>